<reference evidence="1 2" key="1">
    <citation type="submission" date="2023-07" db="EMBL/GenBank/DDBJ databases">
        <title>Genomic Encyclopedia of Type Strains, Phase IV (KMG-IV): sequencing the most valuable type-strain genomes for metagenomic binning, comparative biology and taxonomic classification.</title>
        <authorList>
            <person name="Goeker M."/>
        </authorList>
    </citation>
    <scope>NUCLEOTIDE SEQUENCE [LARGE SCALE GENOMIC DNA]</scope>
    <source>
        <strain evidence="1 2">DSM 9768</strain>
    </source>
</reference>
<comment type="caution">
    <text evidence="1">The sequence shown here is derived from an EMBL/GenBank/DDBJ whole genome shotgun (WGS) entry which is preliminary data.</text>
</comment>
<gene>
    <name evidence="1" type="ORF">J2S74_000801</name>
</gene>
<evidence type="ECO:0000313" key="2">
    <source>
        <dbReference type="Proteomes" id="UP001230005"/>
    </source>
</evidence>
<evidence type="ECO:0000313" key="1">
    <source>
        <dbReference type="EMBL" id="MDQ0253429.1"/>
    </source>
</evidence>
<keyword evidence="2" id="KW-1185">Reference proteome</keyword>
<organism evidence="1 2">
    <name type="scientific">Evansella vedderi</name>
    <dbReference type="NCBI Taxonomy" id="38282"/>
    <lineage>
        <taxon>Bacteria</taxon>
        <taxon>Bacillati</taxon>
        <taxon>Bacillota</taxon>
        <taxon>Bacilli</taxon>
        <taxon>Bacillales</taxon>
        <taxon>Bacillaceae</taxon>
        <taxon>Evansella</taxon>
    </lineage>
</organism>
<protein>
    <submittedName>
        <fullName evidence="1">Nuclease with RNAse H fold</fullName>
    </submittedName>
</protein>
<dbReference type="RefSeq" id="WP_307322070.1">
    <property type="nucleotide sequence ID" value="NZ_JAUSUG010000002.1"/>
</dbReference>
<proteinExistence type="predicted"/>
<dbReference type="EMBL" id="JAUSUG010000002">
    <property type="protein sequence ID" value="MDQ0253429.1"/>
    <property type="molecule type" value="Genomic_DNA"/>
</dbReference>
<dbReference type="Proteomes" id="UP001230005">
    <property type="component" value="Unassembled WGS sequence"/>
</dbReference>
<sequence>MAFDKVIAIGWDVGGWMGSNHGVAICQWDKTSKKISWLGKPTETSITHNSLMSLEQLIQQVDPSFDLDHSSRSNTLVVIGVDAPLGYPMAFTKLLNGETPPIVKPQKEIHNPLAYRRTDQEIHNVFGKKPLSAVFDRIGNNATLAILHTRLWEKDNDFIVYPFRERTFKDNRIIIEVYPALVKERRNAEVSEELRQYMPAGIEPGTDAYDASICALYAIAYGTNGTLLPKLVEPPIHLAEESKEEGWIYYMINRGEE</sequence>
<name>A0ABT9ZQE9_9BACI</name>
<accession>A0ABT9ZQE9</accession>